<keyword evidence="1" id="KW-0547">Nucleotide-binding</keyword>
<proteinExistence type="predicted"/>
<evidence type="ECO:0000256" key="2">
    <source>
        <dbReference type="ARBA" id="ARBA00022840"/>
    </source>
</evidence>
<dbReference type="PROSITE" id="PS50045">
    <property type="entry name" value="SIGMA54_INTERACT_4"/>
    <property type="match status" value="1"/>
</dbReference>
<dbReference type="Gene3D" id="3.40.50.300">
    <property type="entry name" value="P-loop containing nucleotide triphosphate hydrolases"/>
    <property type="match status" value="1"/>
</dbReference>
<reference evidence="4" key="1">
    <citation type="submission" date="2020-07" db="EMBL/GenBank/DDBJ databases">
        <title>Huge and variable diversity of episymbiotic CPR bacteria and DPANN archaea in groundwater ecosystems.</title>
        <authorList>
            <person name="He C.Y."/>
            <person name="Keren R."/>
            <person name="Whittaker M."/>
            <person name="Farag I.F."/>
            <person name="Doudna J."/>
            <person name="Cate J.H.D."/>
            <person name="Banfield J.F."/>
        </authorList>
    </citation>
    <scope>NUCLEOTIDE SEQUENCE</scope>
    <source>
        <strain evidence="4">NC_groundwater_928_Pr1_S-0.2um_72_17</strain>
    </source>
</reference>
<evidence type="ECO:0000313" key="5">
    <source>
        <dbReference type="Proteomes" id="UP000807850"/>
    </source>
</evidence>
<dbReference type="GO" id="GO:0006355">
    <property type="term" value="P:regulation of DNA-templated transcription"/>
    <property type="evidence" value="ECO:0007669"/>
    <property type="project" value="InterPro"/>
</dbReference>
<dbReference type="InterPro" id="IPR027417">
    <property type="entry name" value="P-loop_NTPase"/>
</dbReference>
<dbReference type="SUPFAM" id="SSF52540">
    <property type="entry name" value="P-loop containing nucleoside triphosphate hydrolases"/>
    <property type="match status" value="1"/>
</dbReference>
<organism evidence="4 5">
    <name type="scientific">Eiseniibacteriota bacterium</name>
    <dbReference type="NCBI Taxonomy" id="2212470"/>
    <lineage>
        <taxon>Bacteria</taxon>
        <taxon>Candidatus Eiseniibacteriota</taxon>
    </lineage>
</organism>
<comment type="caution">
    <text evidence="4">The sequence shown here is derived from an EMBL/GenBank/DDBJ whole genome shotgun (WGS) entry which is preliminary data.</text>
</comment>
<dbReference type="AlphaFoldDB" id="A0A9D6QLS4"/>
<dbReference type="InterPro" id="IPR002078">
    <property type="entry name" value="Sigma_54_int"/>
</dbReference>
<feature type="domain" description="Sigma-54 factor interaction" evidence="3">
    <location>
        <begin position="1"/>
        <end position="137"/>
    </location>
</feature>
<dbReference type="EMBL" id="JACQAY010000051">
    <property type="protein sequence ID" value="MBI3538973.1"/>
    <property type="molecule type" value="Genomic_DNA"/>
</dbReference>
<evidence type="ECO:0000313" key="4">
    <source>
        <dbReference type="EMBL" id="MBI3538973.1"/>
    </source>
</evidence>
<dbReference type="PANTHER" id="PTHR32071">
    <property type="entry name" value="TRANSCRIPTIONAL REGULATORY PROTEIN"/>
    <property type="match status" value="1"/>
</dbReference>
<dbReference type="GO" id="GO:0005524">
    <property type="term" value="F:ATP binding"/>
    <property type="evidence" value="ECO:0007669"/>
    <property type="project" value="UniProtKB-KW"/>
</dbReference>
<dbReference type="Proteomes" id="UP000807850">
    <property type="component" value="Unassembled WGS sequence"/>
</dbReference>
<gene>
    <name evidence="4" type="ORF">HY076_01710</name>
</gene>
<sequence length="145" mass="15549">MVVGGTATRRNEVARSFHRESPLRNGAFFVVDAATDDDRLRQALAAWTGAPGSGEHPFAGAAHGTLFIDNGDRLSAESQRLLLALGRRLLGEPAQAREVPCPGRIIIGSARPLSRAVAEGTFLETLYDALDKVRVELEVPPPGEH</sequence>
<keyword evidence="2" id="KW-0067">ATP-binding</keyword>
<protein>
    <submittedName>
        <fullName evidence="4">Sigma 54-interacting transcriptional regulator</fullName>
    </submittedName>
</protein>
<accession>A0A9D6QLS4</accession>
<name>A0A9D6QLS4_UNCEI</name>
<evidence type="ECO:0000256" key="1">
    <source>
        <dbReference type="ARBA" id="ARBA00022741"/>
    </source>
</evidence>
<evidence type="ECO:0000259" key="3">
    <source>
        <dbReference type="PROSITE" id="PS50045"/>
    </source>
</evidence>
<dbReference type="Pfam" id="PF00158">
    <property type="entry name" value="Sigma54_activat"/>
    <property type="match status" value="1"/>
</dbReference>